<dbReference type="PROSITE" id="PS50805">
    <property type="entry name" value="KRAB"/>
    <property type="match status" value="1"/>
</dbReference>
<protein>
    <submittedName>
        <fullName evidence="2">Zinc finger protein 559</fullName>
    </submittedName>
</protein>
<dbReference type="CDD" id="cd07765">
    <property type="entry name" value="KRAB_A-box"/>
    <property type="match status" value="1"/>
</dbReference>
<feature type="domain" description="KRAB" evidence="1">
    <location>
        <begin position="14"/>
        <end position="100"/>
    </location>
</feature>
<dbReference type="InterPro" id="IPR001909">
    <property type="entry name" value="KRAB"/>
</dbReference>
<dbReference type="InterPro" id="IPR036051">
    <property type="entry name" value="KRAB_dom_sf"/>
</dbReference>
<name>A0A2I3RN39_PANTR</name>
<reference evidence="2 3" key="1">
    <citation type="journal article" date="2005" name="Nature">
        <title>Initial sequence of the chimpanzee genome and comparison with the human genome.</title>
        <authorList>
            <consortium name="Chimpanzee sequencing and analysis consortium"/>
        </authorList>
    </citation>
    <scope>NUCLEOTIDE SEQUENCE [LARGE SCALE GENOMIC DNA]</scope>
</reference>
<dbReference type="GO" id="GO:0006355">
    <property type="term" value="P:regulation of DNA-templated transcription"/>
    <property type="evidence" value="ECO:0007669"/>
    <property type="project" value="InterPro"/>
</dbReference>
<dbReference type="Ensembl" id="ENSPTRT00000080352.1">
    <property type="protein sequence ID" value="ENSPTRP00000066077.1"/>
    <property type="gene ID" value="ENSPTRG00000010444.6"/>
</dbReference>
<proteinExistence type="predicted"/>
<sequence length="155" mass="18291">MVAGWLTNYSQDSVTFEDVAVDFTQEEWTLLDQTQRNLYRDVMLENYKNLVAVDRVSLCHPATTPSSVVEMVRFRRYNLLSSMLEEDWKFLKMEKQHNNLETFETSVFHPKIICLLERLWIMSLTNTLNIPQNIFVSQMFLINNSLLGRYQLSSI</sequence>
<dbReference type="GeneTree" id="ENSGT00940000164004"/>
<dbReference type="InterPro" id="IPR050169">
    <property type="entry name" value="Krueppel_C2H2_ZnF"/>
</dbReference>
<dbReference type="EMBL" id="AACZ04030723">
    <property type="status" value="NOT_ANNOTATED_CDS"/>
    <property type="molecule type" value="Genomic_DNA"/>
</dbReference>
<dbReference type="SUPFAM" id="SSF109640">
    <property type="entry name" value="KRAB domain (Kruppel-associated box)"/>
    <property type="match status" value="1"/>
</dbReference>
<gene>
    <name evidence="2" type="primary">ZNF559</name>
</gene>
<reference evidence="2" key="3">
    <citation type="submission" date="2025-09" db="UniProtKB">
        <authorList>
            <consortium name="Ensembl"/>
        </authorList>
    </citation>
    <scope>IDENTIFICATION</scope>
</reference>
<dbReference type="SMART" id="SM00349">
    <property type="entry name" value="KRAB"/>
    <property type="match status" value="1"/>
</dbReference>
<reference evidence="2" key="2">
    <citation type="submission" date="2025-08" db="UniProtKB">
        <authorList>
            <consortium name="Ensembl"/>
        </authorList>
    </citation>
    <scope>IDENTIFICATION</scope>
</reference>
<evidence type="ECO:0000259" key="1">
    <source>
        <dbReference type="PROSITE" id="PS50805"/>
    </source>
</evidence>
<dbReference type="PANTHER" id="PTHR23232">
    <property type="entry name" value="KRAB DOMAIN C2H2 ZINC FINGER"/>
    <property type="match status" value="1"/>
</dbReference>
<dbReference type="Gene3D" id="6.10.140.140">
    <property type="match status" value="1"/>
</dbReference>
<keyword evidence="3" id="KW-1185">Reference proteome</keyword>
<dbReference type="PANTHER" id="PTHR23232:SF157">
    <property type="entry name" value="ZINC FINGER PROTEIN 525"/>
    <property type="match status" value="1"/>
</dbReference>
<dbReference type="Proteomes" id="UP000002277">
    <property type="component" value="Chromosome 19"/>
</dbReference>
<organism evidence="2 3">
    <name type="scientific">Pan troglodytes</name>
    <name type="common">Chimpanzee</name>
    <dbReference type="NCBI Taxonomy" id="9598"/>
    <lineage>
        <taxon>Eukaryota</taxon>
        <taxon>Metazoa</taxon>
        <taxon>Chordata</taxon>
        <taxon>Craniata</taxon>
        <taxon>Vertebrata</taxon>
        <taxon>Euteleostomi</taxon>
        <taxon>Mammalia</taxon>
        <taxon>Eutheria</taxon>
        <taxon>Euarchontoglires</taxon>
        <taxon>Primates</taxon>
        <taxon>Haplorrhini</taxon>
        <taxon>Catarrhini</taxon>
        <taxon>Hominidae</taxon>
        <taxon>Pan</taxon>
    </lineage>
</organism>
<accession>A0A2I3RN39</accession>
<evidence type="ECO:0000313" key="2">
    <source>
        <dbReference type="Ensembl" id="ENSPTRP00000066077.1"/>
    </source>
</evidence>
<dbReference type="Bgee" id="ENSPTRG00000010444">
    <property type="expression patterns" value="Expressed in pituitary gland and 20 other cell types or tissues"/>
</dbReference>
<evidence type="ECO:0000313" key="3">
    <source>
        <dbReference type="Proteomes" id="UP000002277"/>
    </source>
</evidence>
<dbReference type="Pfam" id="PF01352">
    <property type="entry name" value="KRAB"/>
    <property type="match status" value="1"/>
</dbReference>
<dbReference type="AlphaFoldDB" id="A0A2I3RN39"/>